<evidence type="ECO:0000313" key="1">
    <source>
        <dbReference type="EMBL" id="MCQ4949277.1"/>
    </source>
</evidence>
<dbReference type="AlphaFoldDB" id="A0AAW5K8W1"/>
<sequence>MTDNTLLERLFRGELCPQDTIDPCSDAYRQTAKALSDGLDWWKDRLSPKELIELQEMQRLWIDRYSMEQSEAFRCGVTLGVLFLMEALEGREAFLRQGQFS</sequence>
<comment type="caution">
    <text evidence="1">The sequence shown here is derived from an EMBL/GenBank/DDBJ whole genome shotgun (WGS) entry which is preliminary data.</text>
</comment>
<gene>
    <name evidence="1" type="ORF">NE646_06295</name>
</gene>
<reference evidence="1" key="1">
    <citation type="submission" date="2022-06" db="EMBL/GenBank/DDBJ databases">
        <title>Isolation of gut microbiota from human fecal samples.</title>
        <authorList>
            <person name="Pamer E.G."/>
            <person name="Barat B."/>
            <person name="Waligurski E."/>
            <person name="Medina S."/>
            <person name="Paddock L."/>
            <person name="Mostad J."/>
        </authorList>
    </citation>
    <scope>NUCLEOTIDE SEQUENCE</scope>
    <source>
        <strain evidence="1">DFI.7.96</strain>
    </source>
</reference>
<dbReference type="Proteomes" id="UP001205063">
    <property type="component" value="Unassembled WGS sequence"/>
</dbReference>
<accession>A0AAW5K8W1</accession>
<dbReference type="Pfam" id="PF20648">
    <property type="entry name" value="DUF6809"/>
    <property type="match status" value="1"/>
</dbReference>
<dbReference type="InterPro" id="IPR049215">
    <property type="entry name" value="DUF6809"/>
</dbReference>
<organism evidence="1 2">
    <name type="scientific">Bittarella massiliensis</name>
    <name type="common">ex Durand et al. 2017</name>
    <dbReference type="NCBI Taxonomy" id="1720313"/>
    <lineage>
        <taxon>Bacteria</taxon>
        <taxon>Bacillati</taxon>
        <taxon>Bacillota</taxon>
        <taxon>Clostridia</taxon>
        <taxon>Eubacteriales</taxon>
        <taxon>Oscillospiraceae</taxon>
        <taxon>Bittarella (ex Durand et al. 2017)</taxon>
    </lineage>
</organism>
<dbReference type="RefSeq" id="WP_256135904.1">
    <property type="nucleotide sequence ID" value="NZ_JANGAB010000002.1"/>
</dbReference>
<dbReference type="EMBL" id="JANGAB010000002">
    <property type="protein sequence ID" value="MCQ4949277.1"/>
    <property type="molecule type" value="Genomic_DNA"/>
</dbReference>
<name>A0AAW5K8W1_9FIRM</name>
<evidence type="ECO:0000313" key="2">
    <source>
        <dbReference type="Proteomes" id="UP001205063"/>
    </source>
</evidence>
<proteinExistence type="predicted"/>
<evidence type="ECO:0008006" key="3">
    <source>
        <dbReference type="Google" id="ProtNLM"/>
    </source>
</evidence>
<protein>
    <recommendedName>
        <fullName evidence="3">Lysozyme inhibitor LprI N-terminal domain-containing protein</fullName>
    </recommendedName>
</protein>